<evidence type="ECO:0000256" key="4">
    <source>
        <dbReference type="ARBA" id="ARBA00035178"/>
    </source>
</evidence>
<accession>A0A9X3NHH6</accession>
<keyword evidence="3 5" id="KW-0687">Ribonucleoprotein</keyword>
<comment type="caution">
    <text evidence="7">The sequence shown here is derived from an EMBL/GenBank/DDBJ whole genome shotgun (WGS) entry which is preliminary data.</text>
</comment>
<dbReference type="Pfam" id="PF01783">
    <property type="entry name" value="Ribosomal_L32p"/>
    <property type="match status" value="1"/>
</dbReference>
<organism evidence="7 8">
    <name type="scientific">Streptomonospora mangrovi</name>
    <dbReference type="NCBI Taxonomy" id="2883123"/>
    <lineage>
        <taxon>Bacteria</taxon>
        <taxon>Bacillati</taxon>
        <taxon>Actinomycetota</taxon>
        <taxon>Actinomycetes</taxon>
        <taxon>Streptosporangiales</taxon>
        <taxon>Nocardiopsidaceae</taxon>
        <taxon>Streptomonospora</taxon>
    </lineage>
</organism>
<feature type="region of interest" description="Disordered" evidence="6">
    <location>
        <begin position="1"/>
        <end position="22"/>
    </location>
</feature>
<comment type="similarity">
    <text evidence="1 5">Belongs to the bacterial ribosomal protein bL32 family.</text>
</comment>
<dbReference type="EMBL" id="JAJAQC010000007">
    <property type="protein sequence ID" value="MDA0563854.1"/>
    <property type="molecule type" value="Genomic_DNA"/>
</dbReference>
<evidence type="ECO:0000256" key="3">
    <source>
        <dbReference type="ARBA" id="ARBA00023274"/>
    </source>
</evidence>
<evidence type="ECO:0000256" key="2">
    <source>
        <dbReference type="ARBA" id="ARBA00022980"/>
    </source>
</evidence>
<keyword evidence="8" id="KW-1185">Reference proteome</keyword>
<dbReference type="InterPro" id="IPR002677">
    <property type="entry name" value="Ribosomal_bL32"/>
</dbReference>
<evidence type="ECO:0000256" key="5">
    <source>
        <dbReference type="HAMAP-Rule" id="MF_00340"/>
    </source>
</evidence>
<proteinExistence type="inferred from homology"/>
<dbReference type="RefSeq" id="WP_270071139.1">
    <property type="nucleotide sequence ID" value="NZ_JAJAQC010000007.1"/>
</dbReference>
<dbReference type="GO" id="GO:0015934">
    <property type="term" value="C:large ribosomal subunit"/>
    <property type="evidence" value="ECO:0007669"/>
    <property type="project" value="InterPro"/>
</dbReference>
<sequence length="58" mass="6751">MAVPKQRKPRSSTRKRRSAWKAERPELATIQLDGRTVRVPYRLVPAYRRGLLPPPERG</sequence>
<dbReference type="Proteomes" id="UP001140076">
    <property type="component" value="Unassembled WGS sequence"/>
</dbReference>
<dbReference type="HAMAP" id="MF_00340">
    <property type="entry name" value="Ribosomal_bL32"/>
    <property type="match status" value="1"/>
</dbReference>
<evidence type="ECO:0000313" key="7">
    <source>
        <dbReference type="EMBL" id="MDA0563854.1"/>
    </source>
</evidence>
<protein>
    <recommendedName>
        <fullName evidence="4 5">Large ribosomal subunit protein bL32</fullName>
    </recommendedName>
</protein>
<feature type="compositionally biased region" description="Basic residues" evidence="6">
    <location>
        <begin position="1"/>
        <end position="19"/>
    </location>
</feature>
<name>A0A9X3NHH6_9ACTN</name>
<gene>
    <name evidence="5 7" type="primary">rpmF</name>
    <name evidence="7" type="ORF">LG943_05865</name>
</gene>
<dbReference type="GO" id="GO:0006412">
    <property type="term" value="P:translation"/>
    <property type="evidence" value="ECO:0007669"/>
    <property type="project" value="UniProtKB-UniRule"/>
</dbReference>
<evidence type="ECO:0000256" key="1">
    <source>
        <dbReference type="ARBA" id="ARBA00008560"/>
    </source>
</evidence>
<dbReference type="GO" id="GO:0003735">
    <property type="term" value="F:structural constituent of ribosome"/>
    <property type="evidence" value="ECO:0007669"/>
    <property type="project" value="InterPro"/>
</dbReference>
<evidence type="ECO:0000313" key="8">
    <source>
        <dbReference type="Proteomes" id="UP001140076"/>
    </source>
</evidence>
<reference evidence="7" key="1">
    <citation type="submission" date="2021-10" db="EMBL/GenBank/DDBJ databases">
        <title>Streptomonospora sp. nov., isolated from mangrove soil.</title>
        <authorList>
            <person name="Chen X."/>
            <person name="Ge X."/>
            <person name="Liu W."/>
        </authorList>
    </citation>
    <scope>NUCLEOTIDE SEQUENCE</scope>
    <source>
        <strain evidence="7">S1-112</strain>
    </source>
</reference>
<dbReference type="NCBIfam" id="TIGR01031">
    <property type="entry name" value="rpmF_bact"/>
    <property type="match status" value="1"/>
</dbReference>
<dbReference type="InterPro" id="IPR011332">
    <property type="entry name" value="Ribosomal_zn-bd"/>
</dbReference>
<evidence type="ECO:0000256" key="6">
    <source>
        <dbReference type="SAM" id="MobiDB-lite"/>
    </source>
</evidence>
<keyword evidence="2 5" id="KW-0689">Ribosomal protein</keyword>
<dbReference type="SUPFAM" id="SSF57829">
    <property type="entry name" value="Zn-binding ribosomal proteins"/>
    <property type="match status" value="1"/>
</dbReference>
<dbReference type="AlphaFoldDB" id="A0A9X3NHH6"/>